<name>I4B561_TURPD</name>
<organism evidence="2 3">
    <name type="scientific">Turneriella parva (strain ATCC BAA-1111 / DSM 21527 / NCTC 11395 / H)</name>
    <name type="common">Leptospira parva</name>
    <dbReference type="NCBI Taxonomy" id="869212"/>
    <lineage>
        <taxon>Bacteria</taxon>
        <taxon>Pseudomonadati</taxon>
        <taxon>Spirochaetota</taxon>
        <taxon>Spirochaetia</taxon>
        <taxon>Leptospirales</taxon>
        <taxon>Leptospiraceae</taxon>
        <taxon>Turneriella</taxon>
    </lineage>
</organism>
<dbReference type="EMBL" id="CP002959">
    <property type="protein sequence ID" value="AFM12418.1"/>
    <property type="molecule type" value="Genomic_DNA"/>
</dbReference>
<gene>
    <name evidence="2" type="ordered locus">Turpa_1771</name>
</gene>
<evidence type="ECO:0000256" key="1">
    <source>
        <dbReference type="SAM" id="Phobius"/>
    </source>
</evidence>
<proteinExistence type="predicted"/>
<reference evidence="2 3" key="1">
    <citation type="submission" date="2012-06" db="EMBL/GenBank/DDBJ databases">
        <title>The complete chromosome of genome of Turneriella parva DSM 21527.</title>
        <authorList>
            <consortium name="US DOE Joint Genome Institute (JGI-PGF)"/>
            <person name="Lucas S."/>
            <person name="Han J."/>
            <person name="Lapidus A."/>
            <person name="Bruce D."/>
            <person name="Goodwin L."/>
            <person name="Pitluck S."/>
            <person name="Peters L."/>
            <person name="Kyrpides N."/>
            <person name="Mavromatis K."/>
            <person name="Ivanova N."/>
            <person name="Mikhailova N."/>
            <person name="Chertkov O."/>
            <person name="Detter J.C."/>
            <person name="Tapia R."/>
            <person name="Han C."/>
            <person name="Land M."/>
            <person name="Hauser L."/>
            <person name="Markowitz V."/>
            <person name="Cheng J.-F."/>
            <person name="Hugenholtz P."/>
            <person name="Woyke T."/>
            <person name="Wu D."/>
            <person name="Gronow S."/>
            <person name="Wellnitz S."/>
            <person name="Brambilla E."/>
            <person name="Klenk H.-P."/>
            <person name="Eisen J.A."/>
        </authorList>
    </citation>
    <scope>NUCLEOTIDE SEQUENCE [LARGE SCALE GENOMIC DNA]</scope>
    <source>
        <strain evidence="3">ATCC BAA-1111 / DSM 21527 / NCTC 11395 / H</strain>
    </source>
</reference>
<dbReference type="STRING" id="869212.Turpa_1771"/>
<dbReference type="GO" id="GO:0030288">
    <property type="term" value="C:outer membrane-bounded periplasmic space"/>
    <property type="evidence" value="ECO:0007669"/>
    <property type="project" value="InterPro"/>
</dbReference>
<protein>
    <submittedName>
        <fullName evidence="2">Curli production assembly/transport component CsgG</fullName>
    </submittedName>
</protein>
<dbReference type="Gene3D" id="3.40.50.10610">
    <property type="entry name" value="ABC-type transport auxiliary lipoprotein component"/>
    <property type="match status" value="1"/>
</dbReference>
<sequence length="383" mass="42471">MWYCVGYEPKGRAFHNGPQGGSIHFRFYGLGKIFSIQARGFIRQSRIIFTGIICCFLPLLNIVAQQPSIARRVLILDFVNRQKNVNAEYLSVTIAEALIDPLKKTRKFEILPRSTADKILKERNISKEQTFSEETAIQIGEATGADVVVMGSFVAVEPTVQIQAKAVDVAEKRLALSKSRTAKLDAKIFDNINALADDMTQEMAEKLPPLTQRVVYQDSGLFIAKDFIFHGMANAAVTWGFESKFLALGLGGSFNTSFKFLHRFVQPYFATSFALTTGKTQIDKMSAFDFSGGLTYAFIIPKKWGWVQETQIRPYVAGGAAAGTIKTSYDINYMVPAVSGGFITDFFVHKNLSIAVQIQQQFLFDADTTLKLLSVGLGAGYRI</sequence>
<keyword evidence="1" id="KW-0472">Membrane</keyword>
<dbReference type="Pfam" id="PF03783">
    <property type="entry name" value="CsgG"/>
    <property type="match status" value="1"/>
</dbReference>
<feature type="transmembrane region" description="Helical" evidence="1">
    <location>
        <begin position="47"/>
        <end position="64"/>
    </location>
</feature>
<dbReference type="AlphaFoldDB" id="I4B561"/>
<accession>I4B561</accession>
<dbReference type="Proteomes" id="UP000006048">
    <property type="component" value="Chromosome"/>
</dbReference>
<evidence type="ECO:0000313" key="2">
    <source>
        <dbReference type="EMBL" id="AFM12418.1"/>
    </source>
</evidence>
<dbReference type="KEGG" id="tpx:Turpa_1771"/>
<keyword evidence="1" id="KW-1133">Transmembrane helix</keyword>
<dbReference type="InterPro" id="IPR005534">
    <property type="entry name" value="Curli_assmbl/transp-comp_CsgG"/>
</dbReference>
<keyword evidence="3" id="KW-1185">Reference proteome</keyword>
<keyword evidence="1" id="KW-0812">Transmembrane</keyword>
<evidence type="ECO:0000313" key="3">
    <source>
        <dbReference type="Proteomes" id="UP000006048"/>
    </source>
</evidence>
<dbReference type="HOGENOM" id="CLU_721483_0_0_12"/>